<dbReference type="EnsemblPlants" id="Bra020308.1">
    <property type="protein sequence ID" value="Bra020308.1-P"/>
    <property type="gene ID" value="Bra020308"/>
</dbReference>
<evidence type="ECO:0000313" key="1">
    <source>
        <dbReference type="EnsemblPlants" id="Bra020308.1-P"/>
    </source>
</evidence>
<name>M4DUW5_BRACM</name>
<dbReference type="HOGENOM" id="CLU_2124560_0_0_1"/>
<sequence length="114" mass="13177">MAANNTKRRTIYRGKSQEKYEQTVDENSSFNEFEFWTNCRTLVGSFNSSPPLRAHFLRPRCSRCEVSYTGGRLFVAFRKHRVLHISIPRLLHPGRALSLRIVGINPRRLVSALS</sequence>
<dbReference type="Gramene" id="Bra020308.1">
    <property type="protein sequence ID" value="Bra020308.1-P"/>
    <property type="gene ID" value="Bra020308"/>
</dbReference>
<dbReference type="Proteomes" id="UP000011750">
    <property type="component" value="Chromosome A02"/>
</dbReference>
<organism evidence="1 2">
    <name type="scientific">Brassica campestris</name>
    <name type="common">Field mustard</name>
    <dbReference type="NCBI Taxonomy" id="3711"/>
    <lineage>
        <taxon>Eukaryota</taxon>
        <taxon>Viridiplantae</taxon>
        <taxon>Streptophyta</taxon>
        <taxon>Embryophyta</taxon>
        <taxon>Tracheophyta</taxon>
        <taxon>Spermatophyta</taxon>
        <taxon>Magnoliopsida</taxon>
        <taxon>eudicotyledons</taxon>
        <taxon>Gunneridae</taxon>
        <taxon>Pentapetalae</taxon>
        <taxon>rosids</taxon>
        <taxon>malvids</taxon>
        <taxon>Brassicales</taxon>
        <taxon>Brassicaceae</taxon>
        <taxon>Brassiceae</taxon>
        <taxon>Brassica</taxon>
    </lineage>
</organism>
<keyword evidence="2" id="KW-1185">Reference proteome</keyword>
<protein>
    <submittedName>
        <fullName evidence="1">Uncharacterized protein</fullName>
    </submittedName>
</protein>
<dbReference type="InParanoid" id="M4DUW5"/>
<proteinExistence type="predicted"/>
<dbReference type="AlphaFoldDB" id="M4DUW5"/>
<evidence type="ECO:0000313" key="2">
    <source>
        <dbReference type="Proteomes" id="UP000011750"/>
    </source>
</evidence>
<reference evidence="1 2" key="2">
    <citation type="journal article" date="2018" name="Hortic Res">
        <title>Improved Brassica rapa reference genome by single-molecule sequencing and chromosome conformation capture technologies.</title>
        <authorList>
            <person name="Zhang L."/>
            <person name="Cai X."/>
            <person name="Wu J."/>
            <person name="Liu M."/>
            <person name="Grob S."/>
            <person name="Cheng F."/>
            <person name="Liang J."/>
            <person name="Cai C."/>
            <person name="Liu Z."/>
            <person name="Liu B."/>
            <person name="Wang F."/>
            <person name="Li S."/>
            <person name="Liu F."/>
            <person name="Li X."/>
            <person name="Cheng L."/>
            <person name="Yang W."/>
            <person name="Li M.H."/>
            <person name="Grossniklaus U."/>
            <person name="Zheng H."/>
            <person name="Wang X."/>
        </authorList>
    </citation>
    <scope>NUCLEOTIDE SEQUENCE [LARGE SCALE GENOMIC DNA]</scope>
    <source>
        <strain evidence="1 2">cv. Chiifu-401-42</strain>
    </source>
</reference>
<reference evidence="1 2" key="1">
    <citation type="journal article" date="2011" name="Nat. Genet.">
        <title>The genome of the mesopolyploid crop species Brassica rapa.</title>
        <authorList>
            <consortium name="Brassica rapa Genome Sequencing Project Consortium"/>
            <person name="Wang X."/>
            <person name="Wang H."/>
            <person name="Wang J."/>
            <person name="Sun R."/>
            <person name="Wu J."/>
            <person name="Liu S."/>
            <person name="Bai Y."/>
            <person name="Mun J.H."/>
            <person name="Bancroft I."/>
            <person name="Cheng F."/>
            <person name="Huang S."/>
            <person name="Li X."/>
            <person name="Hua W."/>
            <person name="Wang J."/>
            <person name="Wang X."/>
            <person name="Freeling M."/>
            <person name="Pires J.C."/>
            <person name="Paterson A.H."/>
            <person name="Chalhoub B."/>
            <person name="Wang B."/>
            <person name="Hayward A."/>
            <person name="Sharpe A.G."/>
            <person name="Park B.S."/>
            <person name="Weisshaar B."/>
            <person name="Liu B."/>
            <person name="Li B."/>
            <person name="Liu B."/>
            <person name="Tong C."/>
            <person name="Song C."/>
            <person name="Duran C."/>
            <person name="Peng C."/>
            <person name="Geng C."/>
            <person name="Koh C."/>
            <person name="Lin C."/>
            <person name="Edwards D."/>
            <person name="Mu D."/>
            <person name="Shen D."/>
            <person name="Soumpourou E."/>
            <person name="Li F."/>
            <person name="Fraser F."/>
            <person name="Conant G."/>
            <person name="Lassalle G."/>
            <person name="King G.J."/>
            <person name="Bonnema G."/>
            <person name="Tang H."/>
            <person name="Wang H."/>
            <person name="Belcram H."/>
            <person name="Zhou H."/>
            <person name="Hirakawa H."/>
            <person name="Abe H."/>
            <person name="Guo H."/>
            <person name="Wang H."/>
            <person name="Jin H."/>
            <person name="Parkin I.A."/>
            <person name="Batley J."/>
            <person name="Kim J.S."/>
            <person name="Just J."/>
            <person name="Li J."/>
            <person name="Xu J."/>
            <person name="Deng J."/>
            <person name="Kim J.A."/>
            <person name="Li J."/>
            <person name="Yu J."/>
            <person name="Meng J."/>
            <person name="Wang J."/>
            <person name="Min J."/>
            <person name="Poulain J."/>
            <person name="Wang J."/>
            <person name="Hatakeyama K."/>
            <person name="Wu K."/>
            <person name="Wang L."/>
            <person name="Fang L."/>
            <person name="Trick M."/>
            <person name="Links M.G."/>
            <person name="Zhao M."/>
            <person name="Jin M."/>
            <person name="Ramchiary N."/>
            <person name="Drou N."/>
            <person name="Berkman P.J."/>
            <person name="Cai Q."/>
            <person name="Huang Q."/>
            <person name="Li R."/>
            <person name="Tabata S."/>
            <person name="Cheng S."/>
            <person name="Zhang S."/>
            <person name="Zhang S."/>
            <person name="Huang S."/>
            <person name="Sato S."/>
            <person name="Sun S."/>
            <person name="Kwon S.J."/>
            <person name="Choi S.R."/>
            <person name="Lee T.H."/>
            <person name="Fan W."/>
            <person name="Zhao X."/>
            <person name="Tan X."/>
            <person name="Xu X."/>
            <person name="Wang Y."/>
            <person name="Qiu Y."/>
            <person name="Yin Y."/>
            <person name="Li Y."/>
            <person name="Du Y."/>
            <person name="Liao Y."/>
            <person name="Lim Y."/>
            <person name="Narusaka Y."/>
            <person name="Wang Y."/>
            <person name="Wang Z."/>
            <person name="Li Z."/>
            <person name="Wang Z."/>
            <person name="Xiong Z."/>
            <person name="Zhang Z."/>
        </authorList>
    </citation>
    <scope>NUCLEOTIDE SEQUENCE [LARGE SCALE GENOMIC DNA]</scope>
    <source>
        <strain evidence="1 2">cv. Chiifu-401-42</strain>
    </source>
</reference>
<reference evidence="1" key="3">
    <citation type="submission" date="2023-03" db="UniProtKB">
        <authorList>
            <consortium name="EnsemblPlants"/>
        </authorList>
    </citation>
    <scope>IDENTIFICATION</scope>
    <source>
        <strain evidence="1">cv. Chiifu-401-42</strain>
    </source>
</reference>
<accession>M4DUW5</accession>